<keyword evidence="3" id="KW-1185">Reference proteome</keyword>
<name>A0A9J5Y519_SOLCO</name>
<dbReference type="AlphaFoldDB" id="A0A9J5Y519"/>
<accession>A0A9J5Y519</accession>
<dbReference type="EMBL" id="JACXVP010000007">
    <property type="protein sequence ID" value="KAG5595481.1"/>
    <property type="molecule type" value="Genomic_DNA"/>
</dbReference>
<feature type="chain" id="PRO_5039933207" evidence="1">
    <location>
        <begin position="27"/>
        <end position="397"/>
    </location>
</feature>
<comment type="caution">
    <text evidence="2">The sequence shown here is derived from an EMBL/GenBank/DDBJ whole genome shotgun (WGS) entry which is preliminary data.</text>
</comment>
<sequence>MSYKDVLWILHLLSIICLDFCGKCSTLFTAIKLDADYNTTEIYLLLPTSPAFFKVSPVVCKSKLLSVLHLKLCEINENDIKELPCLKENRFDQVCISPTIFSKLISICPSIIDLTLIDCTSLNSVSVPDMNQLKKVHVGYAYVHKIEIKARNLLEFHLFNSPAELEIDLCACTKLQVLNLNCEEVCSVFLCLTSLSLHLCKGLNKIKIMTSVLESLSLIKLDDAFIVTPNLGIFNLFDSFKFPNSCALVCSKLMVVEIGLKNVRATNRFLEMFPLGTETTESKEVISHLGNLPSNVEPFRIKNRNLEILMLQIPRNESLIDELFSYFHPQALLVRVDLDALKYNNFIQVLLDELKDSERESERRKRCLHSNNMCWRNFLKGFKALESTTTQHILEFQ</sequence>
<protein>
    <submittedName>
        <fullName evidence="2">Uncharacterized protein</fullName>
    </submittedName>
</protein>
<reference evidence="2 3" key="1">
    <citation type="submission" date="2020-09" db="EMBL/GenBank/DDBJ databases">
        <title>De no assembly of potato wild relative species, Solanum commersonii.</title>
        <authorList>
            <person name="Cho K."/>
        </authorList>
    </citation>
    <scope>NUCLEOTIDE SEQUENCE [LARGE SCALE GENOMIC DNA]</scope>
    <source>
        <strain evidence="2">LZ3.2</strain>
        <tissue evidence="2">Leaf</tissue>
    </source>
</reference>
<gene>
    <name evidence="2" type="ORF">H5410_036713</name>
</gene>
<feature type="signal peptide" evidence="1">
    <location>
        <begin position="1"/>
        <end position="26"/>
    </location>
</feature>
<evidence type="ECO:0000313" key="3">
    <source>
        <dbReference type="Proteomes" id="UP000824120"/>
    </source>
</evidence>
<dbReference type="OrthoDB" id="1304395at2759"/>
<evidence type="ECO:0000313" key="2">
    <source>
        <dbReference type="EMBL" id="KAG5595481.1"/>
    </source>
</evidence>
<organism evidence="2 3">
    <name type="scientific">Solanum commersonii</name>
    <name type="common">Commerson's wild potato</name>
    <name type="synonym">Commerson's nightshade</name>
    <dbReference type="NCBI Taxonomy" id="4109"/>
    <lineage>
        <taxon>Eukaryota</taxon>
        <taxon>Viridiplantae</taxon>
        <taxon>Streptophyta</taxon>
        <taxon>Embryophyta</taxon>
        <taxon>Tracheophyta</taxon>
        <taxon>Spermatophyta</taxon>
        <taxon>Magnoliopsida</taxon>
        <taxon>eudicotyledons</taxon>
        <taxon>Gunneridae</taxon>
        <taxon>Pentapetalae</taxon>
        <taxon>asterids</taxon>
        <taxon>lamiids</taxon>
        <taxon>Solanales</taxon>
        <taxon>Solanaceae</taxon>
        <taxon>Solanoideae</taxon>
        <taxon>Solaneae</taxon>
        <taxon>Solanum</taxon>
    </lineage>
</organism>
<proteinExistence type="predicted"/>
<evidence type="ECO:0000256" key="1">
    <source>
        <dbReference type="SAM" id="SignalP"/>
    </source>
</evidence>
<dbReference type="Proteomes" id="UP000824120">
    <property type="component" value="Chromosome 7"/>
</dbReference>
<keyword evidence="1" id="KW-0732">Signal</keyword>